<protein>
    <submittedName>
        <fullName evidence="1">Uncharacterized protein</fullName>
    </submittedName>
</protein>
<evidence type="ECO:0000313" key="1">
    <source>
        <dbReference type="EMBL" id="RAL68804.1"/>
    </source>
</evidence>
<organism evidence="1 2">
    <name type="scientific">Dehalococcoides mccartyi</name>
    <dbReference type="NCBI Taxonomy" id="61435"/>
    <lineage>
        <taxon>Bacteria</taxon>
        <taxon>Bacillati</taxon>
        <taxon>Chloroflexota</taxon>
        <taxon>Dehalococcoidia</taxon>
        <taxon>Dehalococcoidales</taxon>
        <taxon>Dehalococcoidaceae</taxon>
        <taxon>Dehalococcoides</taxon>
    </lineage>
</organism>
<gene>
    <name evidence="1" type="ORF">C1G87_1563</name>
</gene>
<sequence length="38" mass="3966">MVLCCLPAFESGPLITFCGGGAGSNALLQSVYSPEYLR</sequence>
<name>A0A328EJN5_9CHLR</name>
<accession>A0A328EJN5</accession>
<evidence type="ECO:0000313" key="2">
    <source>
        <dbReference type="Proteomes" id="UP000249146"/>
    </source>
</evidence>
<dbReference type="EMBL" id="QGLC01000025">
    <property type="protein sequence ID" value="RAL68804.1"/>
    <property type="molecule type" value="Genomic_DNA"/>
</dbReference>
<comment type="caution">
    <text evidence="1">The sequence shown here is derived from an EMBL/GenBank/DDBJ whole genome shotgun (WGS) entry which is preliminary data.</text>
</comment>
<dbReference type="AlphaFoldDB" id="A0A328EJN5"/>
<dbReference type="Proteomes" id="UP000249146">
    <property type="component" value="Unassembled WGS sequence"/>
</dbReference>
<proteinExistence type="predicted"/>
<reference evidence="1 2" key="1">
    <citation type="submission" date="2018-05" db="EMBL/GenBank/DDBJ databases">
        <title>Draft genome sequences of Dehalococcoides mccartyi strains RC and KS.</title>
        <authorList>
            <person name="Higgins S.A."/>
            <person name="Padilla-Crespo E."/>
            <person name="Loeffler F.E."/>
        </authorList>
    </citation>
    <scope>NUCLEOTIDE SEQUENCE [LARGE SCALE GENOMIC DNA]</scope>
    <source>
        <strain evidence="1 2">RC</strain>
    </source>
</reference>